<dbReference type="Proteomes" id="UP001627284">
    <property type="component" value="Unassembled WGS sequence"/>
</dbReference>
<dbReference type="EMBL" id="JBJKTR010000022">
    <property type="protein sequence ID" value="KAL3326322.1"/>
    <property type="molecule type" value="Genomic_DNA"/>
</dbReference>
<dbReference type="EMBL" id="JBJKTR010000022">
    <property type="protein sequence ID" value="KAL3326321.1"/>
    <property type="molecule type" value="Genomic_DNA"/>
</dbReference>
<keyword evidence="3" id="KW-1185">Reference proteome</keyword>
<dbReference type="EMBL" id="JBJKTR010000022">
    <property type="protein sequence ID" value="KAL3326320.1"/>
    <property type="molecule type" value="Genomic_DNA"/>
</dbReference>
<reference evidence="2 3" key="1">
    <citation type="submission" date="2024-05" db="EMBL/GenBank/DDBJ databases">
        <title>De novo assembly of an allotetraploid wild potato.</title>
        <authorList>
            <person name="Hosaka A.J."/>
        </authorList>
    </citation>
    <scope>NUCLEOTIDE SEQUENCE [LARGE SCALE GENOMIC DNA]</scope>
    <source>
        <tissue evidence="2">Young leaves</tissue>
    </source>
</reference>
<accession>A0ABD2R5V4</accession>
<dbReference type="AlphaFoldDB" id="A0ABD2R5V4"/>
<comment type="caution">
    <text evidence="2">The sequence shown here is derived from an EMBL/GenBank/DDBJ whole genome shotgun (WGS) entry which is preliminary data.</text>
</comment>
<evidence type="ECO:0000313" key="2">
    <source>
        <dbReference type="EMBL" id="KAL3326321.1"/>
    </source>
</evidence>
<name>A0ABD2R5V4_9SOLN</name>
<sequence length="123" mass="13802">MLLHPLQIETSYYKLISTKKKQELLAPQRASHIEGETNLAGQPSQLTEMMDIWVEFVGGKKKGRGKGLGSLGRSVKASSKQSTSALSREIDEMIKARVNASSVDLYAQLQKECHKNKRMRKEN</sequence>
<evidence type="ECO:0000313" key="3">
    <source>
        <dbReference type="Proteomes" id="UP001627284"/>
    </source>
</evidence>
<proteinExistence type="predicted"/>
<dbReference type="EMBL" id="JBJKTR010000022">
    <property type="protein sequence ID" value="KAL3326319.1"/>
    <property type="molecule type" value="Genomic_DNA"/>
</dbReference>
<gene>
    <name evidence="2" type="ORF">AABB24_037148</name>
</gene>
<protein>
    <submittedName>
        <fullName evidence="2">Uncharacterized protein</fullName>
    </submittedName>
</protein>
<evidence type="ECO:0000256" key="1">
    <source>
        <dbReference type="SAM" id="MobiDB-lite"/>
    </source>
</evidence>
<feature type="region of interest" description="Disordered" evidence="1">
    <location>
        <begin position="62"/>
        <end position="82"/>
    </location>
</feature>
<organism evidence="2 3">
    <name type="scientific">Solanum stoloniferum</name>
    <dbReference type="NCBI Taxonomy" id="62892"/>
    <lineage>
        <taxon>Eukaryota</taxon>
        <taxon>Viridiplantae</taxon>
        <taxon>Streptophyta</taxon>
        <taxon>Embryophyta</taxon>
        <taxon>Tracheophyta</taxon>
        <taxon>Spermatophyta</taxon>
        <taxon>Magnoliopsida</taxon>
        <taxon>eudicotyledons</taxon>
        <taxon>Gunneridae</taxon>
        <taxon>Pentapetalae</taxon>
        <taxon>asterids</taxon>
        <taxon>lamiids</taxon>
        <taxon>Solanales</taxon>
        <taxon>Solanaceae</taxon>
        <taxon>Solanoideae</taxon>
        <taxon>Solaneae</taxon>
        <taxon>Solanum</taxon>
    </lineage>
</organism>